<dbReference type="InParanoid" id="A0A2K1QSA3"/>
<protein>
    <submittedName>
        <fullName evidence="2">Uncharacterized protein</fullName>
    </submittedName>
</protein>
<accession>A0A2K1QSA3</accession>
<dbReference type="Proteomes" id="UP000243797">
    <property type="component" value="Unassembled WGS sequence"/>
</dbReference>
<evidence type="ECO:0000256" key="1">
    <source>
        <dbReference type="SAM" id="MobiDB-lite"/>
    </source>
</evidence>
<organism evidence="2 3">
    <name type="scientific">Sphaceloma murrayae</name>
    <dbReference type="NCBI Taxonomy" id="2082308"/>
    <lineage>
        <taxon>Eukaryota</taxon>
        <taxon>Fungi</taxon>
        <taxon>Dikarya</taxon>
        <taxon>Ascomycota</taxon>
        <taxon>Pezizomycotina</taxon>
        <taxon>Dothideomycetes</taxon>
        <taxon>Dothideomycetidae</taxon>
        <taxon>Myriangiales</taxon>
        <taxon>Elsinoaceae</taxon>
        <taxon>Sphaceloma</taxon>
    </lineage>
</organism>
<comment type="caution">
    <text evidence="2">The sequence shown here is derived from an EMBL/GenBank/DDBJ whole genome shotgun (WGS) entry which is preliminary data.</text>
</comment>
<feature type="region of interest" description="Disordered" evidence="1">
    <location>
        <begin position="1"/>
        <end position="31"/>
    </location>
</feature>
<keyword evidence="3" id="KW-1185">Reference proteome</keyword>
<dbReference type="AlphaFoldDB" id="A0A2K1QSA3"/>
<name>A0A2K1QSA3_9PEZI</name>
<dbReference type="EMBL" id="NKHZ01000049">
    <property type="protein sequence ID" value="PNS17810.1"/>
    <property type="molecule type" value="Genomic_DNA"/>
</dbReference>
<proteinExistence type="predicted"/>
<gene>
    <name evidence="2" type="ORF">CAC42_3205</name>
</gene>
<reference evidence="2 3" key="1">
    <citation type="submission" date="2017-06" db="EMBL/GenBank/DDBJ databases">
        <title>Draft genome sequence of a variant of Elsinoe murrayae.</title>
        <authorList>
            <person name="Cheng Q."/>
        </authorList>
    </citation>
    <scope>NUCLEOTIDE SEQUENCE [LARGE SCALE GENOMIC DNA]</scope>
    <source>
        <strain evidence="2 3">CQ-2017a</strain>
    </source>
</reference>
<evidence type="ECO:0000313" key="3">
    <source>
        <dbReference type="Proteomes" id="UP000243797"/>
    </source>
</evidence>
<feature type="compositionally biased region" description="Low complexity" evidence="1">
    <location>
        <begin position="264"/>
        <end position="284"/>
    </location>
</feature>
<feature type="region of interest" description="Disordered" evidence="1">
    <location>
        <begin position="262"/>
        <end position="284"/>
    </location>
</feature>
<evidence type="ECO:0000313" key="2">
    <source>
        <dbReference type="EMBL" id="PNS17810.1"/>
    </source>
</evidence>
<sequence length="407" mass="44951">MLEPKASLMSFRGGDSVQSSSSSSSTHYPEQYIYSGDMNTNTKHHDRYRTVGILGLPEDTSIYELLKSVATGLVTHVDSQVMGGFLGVGMVSISFLDADSAQLCYERVRGRHDLGGAFDRDRPSFAVKVFQARPIEKTLLPYYANGTLSRILSIDGPEHLVQQEFLVEAFGNSAHFHDGASKGSKHNDILAIRKVTPLSDTGRVKVHVHFNSIKNAFRAAYSFVNDIRFLDCTGDFEPDPYHQYAKERDHGEPYPPFWLLMNERPSTSPRGAPRSSRRSPTPRVSAAVESWSRWGREESAAQLPSYCDFVDDWQLSEEPDHGEKALVPKRRDSVMDEYSLGLASAFEGAVKDSDLAAMHKGESGDEDCQHGNGTKMGTLIDGLDEFAVTMTNDVGADAVDNSISLLD</sequence>